<dbReference type="PANTHER" id="PTHR43798">
    <property type="entry name" value="MONOACYLGLYCEROL LIPASE"/>
    <property type="match status" value="1"/>
</dbReference>
<dbReference type="Gene3D" id="3.40.50.1820">
    <property type="entry name" value="alpha/beta hydrolase"/>
    <property type="match status" value="1"/>
</dbReference>
<evidence type="ECO:0000313" key="3">
    <source>
        <dbReference type="Proteomes" id="UP000184251"/>
    </source>
</evidence>
<dbReference type="EMBL" id="FQTU01000007">
    <property type="protein sequence ID" value="SHE79009.1"/>
    <property type="molecule type" value="Genomic_DNA"/>
</dbReference>
<dbReference type="InterPro" id="IPR029058">
    <property type="entry name" value="AB_hydrolase_fold"/>
</dbReference>
<evidence type="ECO:0000259" key="1">
    <source>
        <dbReference type="Pfam" id="PF00561"/>
    </source>
</evidence>
<proteinExistence type="predicted"/>
<dbReference type="InterPro" id="IPR000073">
    <property type="entry name" value="AB_hydrolase_1"/>
</dbReference>
<protein>
    <submittedName>
        <fullName evidence="2">Pimeloyl-ACP methyl ester carboxylesterase</fullName>
    </submittedName>
</protein>
<dbReference type="SUPFAM" id="SSF53474">
    <property type="entry name" value="alpha/beta-Hydrolases"/>
    <property type="match status" value="1"/>
</dbReference>
<keyword evidence="3" id="KW-1185">Reference proteome</keyword>
<dbReference type="Proteomes" id="UP000184251">
    <property type="component" value="Unassembled WGS sequence"/>
</dbReference>
<evidence type="ECO:0000313" key="2">
    <source>
        <dbReference type="EMBL" id="SHE79009.1"/>
    </source>
</evidence>
<accession>A0A1M4WCN9</accession>
<dbReference type="InterPro" id="IPR050266">
    <property type="entry name" value="AB_hydrolase_sf"/>
</dbReference>
<name>A0A1M4WCN9_9FIRM</name>
<dbReference type="Pfam" id="PF00561">
    <property type="entry name" value="Abhydrolase_1"/>
    <property type="match status" value="1"/>
</dbReference>
<dbReference type="AlphaFoldDB" id="A0A1M4WCN9"/>
<gene>
    <name evidence="2" type="ORF">SAMN02746064_01195</name>
</gene>
<feature type="domain" description="AB hydrolase-1" evidence="1">
    <location>
        <begin position="21"/>
        <end position="242"/>
    </location>
</feature>
<dbReference type="RefSeq" id="WP_073270177.1">
    <property type="nucleotide sequence ID" value="NZ_FQTU01000007.1"/>
</dbReference>
<dbReference type="OrthoDB" id="9775557at2"/>
<reference evidence="2 3" key="1">
    <citation type="submission" date="2016-11" db="EMBL/GenBank/DDBJ databases">
        <authorList>
            <person name="Jaros S."/>
            <person name="Januszkiewicz K."/>
            <person name="Wedrychowicz H."/>
        </authorList>
    </citation>
    <scope>NUCLEOTIDE SEQUENCE [LARGE SCALE GENOMIC DNA]</scope>
    <source>
        <strain evidence="2 3">DSM 14828</strain>
    </source>
</reference>
<organism evidence="2 3">
    <name type="scientific">Alkalibacter saccharofermentans DSM 14828</name>
    <dbReference type="NCBI Taxonomy" id="1120975"/>
    <lineage>
        <taxon>Bacteria</taxon>
        <taxon>Bacillati</taxon>
        <taxon>Bacillota</taxon>
        <taxon>Clostridia</taxon>
        <taxon>Eubacteriales</taxon>
        <taxon>Eubacteriaceae</taxon>
        <taxon>Alkalibacter</taxon>
    </lineage>
</organism>
<sequence length="263" mass="30168">MYYENKLGKIYYEVHGPENAPAIVFNHGVTMDHRTFKEQIEALKDKYRVIIWDMPYHGKSSAIDDRLHLSATAADFLMELLDDLKIDKAILVGLSFGSFVSQHAASKHPARVVAMIQISGQSLYPKRSAFLNILKPFFVIATKIQSEKRLAKSFAKHKTITPHTLVYLEEGVYHIGKKTLGHLFKEMIRDWVTGIPELLKQPMLIIYGDREFGAVKKMHQRWHANTPNSEIVMIKNAHHITNQDNPEEVNKAILSFITNLRHI</sequence>
<dbReference type="STRING" id="1120975.SAMN02746064_01195"/>